<dbReference type="PROSITE" id="PS51257">
    <property type="entry name" value="PROKAR_LIPOPROTEIN"/>
    <property type="match status" value="1"/>
</dbReference>
<evidence type="ECO:0000313" key="1">
    <source>
        <dbReference type="EMBL" id="MCQ4164759.1"/>
    </source>
</evidence>
<gene>
    <name evidence="1" type="ORF">NM961_08555</name>
</gene>
<reference evidence="1" key="1">
    <citation type="submission" date="2022-07" db="EMBL/GenBank/DDBJ databases">
        <title>Tahibacter sp., a new gammaproteobacterium isolated from the silt sample collected at pig farm.</title>
        <authorList>
            <person name="Chen H."/>
        </authorList>
    </citation>
    <scope>NUCLEOTIDE SEQUENCE</scope>
    <source>
        <strain evidence="1">P2K</strain>
    </source>
</reference>
<name>A0ABT1QR37_9GAMM</name>
<evidence type="ECO:0000313" key="2">
    <source>
        <dbReference type="Proteomes" id="UP001165498"/>
    </source>
</evidence>
<dbReference type="Gene3D" id="2.30.30.830">
    <property type="match status" value="1"/>
</dbReference>
<dbReference type="Pfam" id="PF04351">
    <property type="entry name" value="PilP"/>
    <property type="match status" value="1"/>
</dbReference>
<dbReference type="EMBL" id="JANFQO010000006">
    <property type="protein sequence ID" value="MCQ4164759.1"/>
    <property type="molecule type" value="Genomic_DNA"/>
</dbReference>
<comment type="caution">
    <text evidence="1">The sequence shown here is derived from an EMBL/GenBank/DDBJ whole genome shotgun (WGS) entry which is preliminary data.</text>
</comment>
<dbReference type="Proteomes" id="UP001165498">
    <property type="component" value="Unassembled WGS sequence"/>
</dbReference>
<dbReference type="RefSeq" id="WP_255913670.1">
    <property type="nucleotide sequence ID" value="NZ_JANFQO010000006.1"/>
</dbReference>
<dbReference type="PIRSF" id="PIRSF016481">
    <property type="entry name" value="Pilus_assembly_PilP"/>
    <property type="match status" value="1"/>
</dbReference>
<keyword evidence="2" id="KW-1185">Reference proteome</keyword>
<proteinExistence type="predicted"/>
<dbReference type="InterPro" id="IPR007446">
    <property type="entry name" value="PilP"/>
</dbReference>
<protein>
    <submittedName>
        <fullName evidence="1">Pilus assembly protein PilP</fullName>
    </submittedName>
</protein>
<accession>A0ABT1QR37</accession>
<organism evidence="1 2">
    <name type="scientific">Tahibacter harae</name>
    <dbReference type="NCBI Taxonomy" id="2963937"/>
    <lineage>
        <taxon>Bacteria</taxon>
        <taxon>Pseudomonadati</taxon>
        <taxon>Pseudomonadota</taxon>
        <taxon>Gammaproteobacteria</taxon>
        <taxon>Lysobacterales</taxon>
        <taxon>Rhodanobacteraceae</taxon>
        <taxon>Tahibacter</taxon>
    </lineage>
</organism>
<sequence>MRLRTFAVPVLAMLLLAGCTSGRRDLEDWVAAEKAKKGAPIDPLPVVKTFETFEYKSQDAGGLELRDPFGASAEEARAELAAEGGNGPRPDANRPKELLENYPLDGLDMVGTLGMGSAMEGLVKDPDGVVHRVHENNYLGQNYGRITVIAEDRIELVELVPNGAGGWMERQASIALDDQ</sequence>